<dbReference type="GO" id="GO:0016020">
    <property type="term" value="C:membrane"/>
    <property type="evidence" value="ECO:0007669"/>
    <property type="project" value="UniProtKB-SubCell"/>
</dbReference>
<dbReference type="STRING" id="59750.AWC31_28480"/>
<name>A0A132PJD0_9MYCO</name>
<evidence type="ECO:0000313" key="13">
    <source>
        <dbReference type="Proteomes" id="UP000070612"/>
    </source>
</evidence>
<evidence type="ECO:0000256" key="11">
    <source>
        <dbReference type="SAM" id="Phobius"/>
    </source>
</evidence>
<keyword evidence="10" id="KW-1208">Phospholipid metabolism</keyword>
<evidence type="ECO:0000256" key="10">
    <source>
        <dbReference type="ARBA" id="ARBA00023264"/>
    </source>
</evidence>
<dbReference type="GO" id="GO:0046474">
    <property type="term" value="P:glycerophospholipid biosynthetic process"/>
    <property type="evidence" value="ECO:0007669"/>
    <property type="project" value="TreeGrafter"/>
</dbReference>
<gene>
    <name evidence="12" type="ORF">AFM11_20035</name>
</gene>
<feature type="transmembrane region" description="Helical" evidence="11">
    <location>
        <begin position="94"/>
        <end position="115"/>
    </location>
</feature>
<dbReference type="InterPro" id="IPR050324">
    <property type="entry name" value="CDP-alcohol_PTase-I"/>
</dbReference>
<dbReference type="PATRIC" id="fig|59750.3.peg.1343"/>
<keyword evidence="9" id="KW-0594">Phospholipid biosynthesis</keyword>
<keyword evidence="12" id="KW-0808">Transferase</keyword>
<comment type="subcellular location">
    <subcellularLocation>
        <location evidence="1">Membrane</location>
        <topology evidence="1">Multi-pass membrane protein</topology>
    </subcellularLocation>
</comment>
<keyword evidence="6 11" id="KW-1133">Transmembrane helix</keyword>
<evidence type="ECO:0000256" key="7">
    <source>
        <dbReference type="ARBA" id="ARBA00023098"/>
    </source>
</evidence>
<dbReference type="PANTHER" id="PTHR14269">
    <property type="entry name" value="CDP-DIACYLGLYCEROL--GLYCEROL-3-PHOSPHATE 3-PHOSPHATIDYLTRANSFERASE-RELATED"/>
    <property type="match status" value="1"/>
</dbReference>
<dbReference type="Proteomes" id="UP000070612">
    <property type="component" value="Unassembled WGS sequence"/>
</dbReference>
<accession>A0A132PJD0</accession>
<keyword evidence="4" id="KW-0444">Lipid biosynthesis</keyword>
<evidence type="ECO:0000256" key="1">
    <source>
        <dbReference type="ARBA" id="ARBA00004141"/>
    </source>
</evidence>
<evidence type="ECO:0000256" key="8">
    <source>
        <dbReference type="ARBA" id="ARBA00023136"/>
    </source>
</evidence>
<keyword evidence="13" id="KW-1185">Reference proteome</keyword>
<protein>
    <submittedName>
        <fullName evidence="12">CDP-diacylglycerol--glycerol-3-phosphate 3-phosphatidyltransferase</fullName>
    </submittedName>
</protein>
<feature type="transmembrane region" description="Helical" evidence="11">
    <location>
        <begin position="41"/>
        <end position="61"/>
    </location>
</feature>
<dbReference type="PIRSF" id="PIRSF000847">
    <property type="entry name" value="Phos_ph_gly_syn"/>
    <property type="match status" value="1"/>
</dbReference>
<evidence type="ECO:0000256" key="3">
    <source>
        <dbReference type="ARBA" id="ARBA00010441"/>
    </source>
</evidence>
<evidence type="ECO:0000256" key="2">
    <source>
        <dbReference type="ARBA" id="ARBA00005074"/>
    </source>
</evidence>
<keyword evidence="5 11" id="KW-0812">Transmembrane</keyword>
<dbReference type="UniPathway" id="UPA00085"/>
<dbReference type="PANTHER" id="PTHR14269:SF62">
    <property type="entry name" value="CDP-DIACYLGLYCEROL--GLYCEROL-3-PHOSPHATE 3-PHOSPHATIDYLTRANSFERASE 1, CHLOROPLASTIC"/>
    <property type="match status" value="1"/>
</dbReference>
<comment type="pathway">
    <text evidence="2">Lipid metabolism; phospholipid metabolism.</text>
</comment>
<sequence length="209" mass="22700">MEDAPAPQGRSAVSGGAASARDRVVTVPNALSLVRLVLVPVFLYLLFVAHAQGWAVAVLMFSGFSDWADGKIARLVANQSSRLGELLDPLVDRIYMVTVPVALAFYGAVPWWIVLTLLGRDAVLAATLPILRSRGLAALPVTYIGKAATFALMSGFPLILLGQWDALWSRVILACGWAFLIWGLALYLWSAVLYLIQVVLVVRRMPVVR</sequence>
<dbReference type="EMBL" id="LGTW01000013">
    <property type="protein sequence ID" value="KWX22446.1"/>
    <property type="molecule type" value="Genomic_DNA"/>
</dbReference>
<dbReference type="AlphaFoldDB" id="A0A132PJD0"/>
<dbReference type="Pfam" id="PF01066">
    <property type="entry name" value="CDP-OH_P_transf"/>
    <property type="match status" value="1"/>
</dbReference>
<proteinExistence type="inferred from homology"/>
<dbReference type="Gene3D" id="1.20.120.1760">
    <property type="match status" value="1"/>
</dbReference>
<dbReference type="GO" id="GO:0008444">
    <property type="term" value="F:CDP-diacylglycerol-glycerol-3-phosphate 3-phosphatidyltransferase activity"/>
    <property type="evidence" value="ECO:0007669"/>
    <property type="project" value="InterPro"/>
</dbReference>
<evidence type="ECO:0000256" key="9">
    <source>
        <dbReference type="ARBA" id="ARBA00023209"/>
    </source>
</evidence>
<reference evidence="12 13" key="1">
    <citation type="submission" date="2015-07" db="EMBL/GenBank/DDBJ databases">
        <title>A draft genome sequence of Mycobacterium wolinskyi.</title>
        <authorList>
            <person name="de Man T.J."/>
            <person name="Perry K.A."/>
            <person name="Coulliette A.D."/>
            <person name="Jensen B."/>
            <person name="Toney N.C."/>
            <person name="Limbago B.M."/>
            <person name="Noble-Wang J."/>
        </authorList>
    </citation>
    <scope>NUCLEOTIDE SEQUENCE [LARGE SCALE GENOMIC DNA]</scope>
    <source>
        <strain evidence="12 13">CDC_01</strain>
    </source>
</reference>
<evidence type="ECO:0000313" key="12">
    <source>
        <dbReference type="EMBL" id="KWX22446.1"/>
    </source>
</evidence>
<comment type="similarity">
    <text evidence="3">Belongs to the CDP-alcohol phosphatidyltransferase class-I family.</text>
</comment>
<feature type="transmembrane region" description="Helical" evidence="11">
    <location>
        <begin position="136"/>
        <end position="159"/>
    </location>
</feature>
<keyword evidence="7" id="KW-0443">Lipid metabolism</keyword>
<dbReference type="InterPro" id="IPR000462">
    <property type="entry name" value="CDP-OH_P_trans"/>
</dbReference>
<evidence type="ECO:0000256" key="5">
    <source>
        <dbReference type="ARBA" id="ARBA00022692"/>
    </source>
</evidence>
<organism evidence="12 13">
    <name type="scientific">Mycolicibacterium wolinskyi</name>
    <dbReference type="NCBI Taxonomy" id="59750"/>
    <lineage>
        <taxon>Bacteria</taxon>
        <taxon>Bacillati</taxon>
        <taxon>Actinomycetota</taxon>
        <taxon>Actinomycetes</taxon>
        <taxon>Mycobacteriales</taxon>
        <taxon>Mycobacteriaceae</taxon>
        <taxon>Mycolicibacterium</taxon>
    </lineage>
</organism>
<comment type="caution">
    <text evidence="12">The sequence shown here is derived from an EMBL/GenBank/DDBJ whole genome shotgun (WGS) entry which is preliminary data.</text>
</comment>
<dbReference type="RefSeq" id="WP_067851888.1">
    <property type="nucleotide sequence ID" value="NZ_LGTW01000013.1"/>
</dbReference>
<feature type="transmembrane region" description="Helical" evidence="11">
    <location>
        <begin position="171"/>
        <end position="202"/>
    </location>
</feature>
<evidence type="ECO:0000256" key="6">
    <source>
        <dbReference type="ARBA" id="ARBA00022989"/>
    </source>
</evidence>
<dbReference type="InterPro" id="IPR043130">
    <property type="entry name" value="CDP-OH_PTrfase_TM_dom"/>
</dbReference>
<evidence type="ECO:0000256" key="4">
    <source>
        <dbReference type="ARBA" id="ARBA00022516"/>
    </source>
</evidence>
<keyword evidence="8 11" id="KW-0472">Membrane</keyword>
<dbReference type="InterPro" id="IPR004570">
    <property type="entry name" value="Phosphatidylglycerol_P_synth"/>
</dbReference>